<dbReference type="Proteomes" id="UP001146120">
    <property type="component" value="Unassembled WGS sequence"/>
</dbReference>
<comment type="caution">
    <text evidence="6">The sequence shown here is derived from an EMBL/GenBank/DDBJ whole genome shotgun (WGS) entry which is preliminary data.</text>
</comment>
<comment type="subcellular location">
    <subcellularLocation>
        <location evidence="1">Cytoplasm</location>
        <location evidence="1">Cytoskeleton</location>
    </subcellularLocation>
</comment>
<evidence type="ECO:0000256" key="1">
    <source>
        <dbReference type="ARBA" id="ARBA00004245"/>
    </source>
</evidence>
<evidence type="ECO:0000313" key="6">
    <source>
        <dbReference type="EMBL" id="DAZ92534.1"/>
    </source>
</evidence>
<dbReference type="Pfam" id="PF05856">
    <property type="entry name" value="ARPC4"/>
    <property type="match status" value="1"/>
</dbReference>
<dbReference type="InterPro" id="IPR008384">
    <property type="entry name" value="ARPC4"/>
</dbReference>
<dbReference type="InterPro" id="IPR034666">
    <property type="entry name" value="ARPC2/4"/>
</dbReference>
<evidence type="ECO:0000256" key="3">
    <source>
        <dbReference type="ARBA" id="ARBA00022490"/>
    </source>
</evidence>
<dbReference type="AlphaFoldDB" id="A0AAV2YIH5"/>
<dbReference type="Gene3D" id="3.30.1460.20">
    <property type="match status" value="1"/>
</dbReference>
<keyword evidence="7" id="KW-1185">Reference proteome</keyword>
<reference evidence="6" key="2">
    <citation type="journal article" date="2023" name="Microbiol Resour">
        <title>Decontamination and Annotation of the Draft Genome Sequence of the Oomycete Lagenidium giganteum ARSEF 373.</title>
        <authorList>
            <person name="Morgan W.R."/>
            <person name="Tartar A."/>
        </authorList>
    </citation>
    <scope>NUCLEOTIDE SEQUENCE</scope>
    <source>
        <strain evidence="6">ARSEF 373</strain>
    </source>
</reference>
<dbReference type="PANTHER" id="PTHR22629">
    <property type="entry name" value="ARP2/3 COMPLEX 20 KD SUBUNIT"/>
    <property type="match status" value="1"/>
</dbReference>
<protein>
    <recommendedName>
        <fullName evidence="8">Actin-related protein 2/3 complex subunit 4</fullName>
    </recommendedName>
</protein>
<evidence type="ECO:0000256" key="4">
    <source>
        <dbReference type="ARBA" id="ARBA00023203"/>
    </source>
</evidence>
<evidence type="ECO:0000313" key="7">
    <source>
        <dbReference type="Proteomes" id="UP001146120"/>
    </source>
</evidence>
<dbReference type="GO" id="GO:0051015">
    <property type="term" value="F:actin filament binding"/>
    <property type="evidence" value="ECO:0007669"/>
    <property type="project" value="TreeGrafter"/>
</dbReference>
<keyword evidence="4" id="KW-0009">Actin-binding</keyword>
<dbReference type="PANTHER" id="PTHR22629:SF0">
    <property type="entry name" value="ACTIN-RELATED PROTEIN 2_3 COMPLEX SUBUNIT 4"/>
    <property type="match status" value="1"/>
</dbReference>
<evidence type="ECO:0000256" key="2">
    <source>
        <dbReference type="ARBA" id="ARBA00005919"/>
    </source>
</evidence>
<reference evidence="6" key="1">
    <citation type="submission" date="2022-11" db="EMBL/GenBank/DDBJ databases">
        <authorList>
            <person name="Morgan W.R."/>
            <person name="Tartar A."/>
        </authorList>
    </citation>
    <scope>NUCLEOTIDE SEQUENCE</scope>
    <source>
        <strain evidence="6">ARSEF 373</strain>
    </source>
</reference>
<dbReference type="GO" id="GO:0030041">
    <property type="term" value="P:actin filament polymerization"/>
    <property type="evidence" value="ECO:0007669"/>
    <property type="project" value="InterPro"/>
</dbReference>
<dbReference type="SUPFAM" id="SSF69645">
    <property type="entry name" value="Arp2/3 complex subunits"/>
    <property type="match status" value="1"/>
</dbReference>
<organism evidence="6 7">
    <name type="scientific">Lagenidium giganteum</name>
    <dbReference type="NCBI Taxonomy" id="4803"/>
    <lineage>
        <taxon>Eukaryota</taxon>
        <taxon>Sar</taxon>
        <taxon>Stramenopiles</taxon>
        <taxon>Oomycota</taxon>
        <taxon>Peronosporomycetes</taxon>
        <taxon>Pythiales</taxon>
        <taxon>Pythiaceae</taxon>
    </lineage>
</organism>
<sequence>MFPYGGGWGYGWRYPLGFWNLYGPWYFGGSCLYGQPYGAYYYSPEVKKATTMANTLAPYLSAIRSSLDSALCLRNFPSQVVERHNKPEVELRLSKELLLNPILICRNENEKCLIEPSINSTRVSICIKQADEIETILCHKFNRFLMQRAEQFIIMRRVPVEGYHMSFLITHTHLESLYKHKLIDFIIQFMEDIDKEISEMKISLNARGRIVATEFMKQFT</sequence>
<accession>A0AAV2YIH5</accession>
<dbReference type="EMBL" id="DAKRPA010000435">
    <property type="protein sequence ID" value="DAZ92534.1"/>
    <property type="molecule type" value="Genomic_DNA"/>
</dbReference>
<evidence type="ECO:0008006" key="8">
    <source>
        <dbReference type="Google" id="ProtNLM"/>
    </source>
</evidence>
<keyword evidence="5" id="KW-0206">Cytoskeleton</keyword>
<dbReference type="GO" id="GO:0005885">
    <property type="term" value="C:Arp2/3 protein complex"/>
    <property type="evidence" value="ECO:0007669"/>
    <property type="project" value="InterPro"/>
</dbReference>
<proteinExistence type="inferred from homology"/>
<gene>
    <name evidence="6" type="ORF">N0F65_012764</name>
</gene>
<dbReference type="GO" id="GO:0034314">
    <property type="term" value="P:Arp2/3 complex-mediated actin nucleation"/>
    <property type="evidence" value="ECO:0007669"/>
    <property type="project" value="InterPro"/>
</dbReference>
<keyword evidence="3" id="KW-0963">Cytoplasm</keyword>
<comment type="similarity">
    <text evidence="2">Belongs to the ARPC4 family.</text>
</comment>
<name>A0AAV2YIH5_9STRA</name>
<evidence type="ECO:0000256" key="5">
    <source>
        <dbReference type="ARBA" id="ARBA00023212"/>
    </source>
</evidence>
<dbReference type="FunFam" id="3.30.1460.20:FF:000001">
    <property type="entry name" value="Actin-related protein 2/3 complex subunit 4"/>
    <property type="match status" value="1"/>
</dbReference>